<comment type="caution">
    <text evidence="9">The sequence shown here is derived from an EMBL/GenBank/DDBJ whole genome shotgun (WGS) entry which is preliminary data.</text>
</comment>
<name>A0A6A0BCT7_9LACT</name>
<dbReference type="SUPFAM" id="SSF81338">
    <property type="entry name" value="Aquaporin-like"/>
    <property type="match status" value="1"/>
</dbReference>
<comment type="subcellular location">
    <subcellularLocation>
        <location evidence="1">Membrane</location>
        <topology evidence="1">Multi-pass membrane protein</topology>
    </subcellularLocation>
</comment>
<gene>
    <name evidence="9" type="primary">glpF</name>
    <name evidence="9" type="ORF">Hs30E_17530</name>
</gene>
<dbReference type="Proteomes" id="UP000480303">
    <property type="component" value="Unassembled WGS sequence"/>
</dbReference>
<evidence type="ECO:0000256" key="2">
    <source>
        <dbReference type="ARBA" id="ARBA00006175"/>
    </source>
</evidence>
<evidence type="ECO:0000256" key="4">
    <source>
        <dbReference type="ARBA" id="ARBA00022692"/>
    </source>
</evidence>
<dbReference type="InterPro" id="IPR050363">
    <property type="entry name" value="MIP/Aquaporin"/>
</dbReference>
<evidence type="ECO:0000256" key="5">
    <source>
        <dbReference type="ARBA" id="ARBA00022989"/>
    </source>
</evidence>
<evidence type="ECO:0000313" key="10">
    <source>
        <dbReference type="Proteomes" id="UP000480303"/>
    </source>
</evidence>
<evidence type="ECO:0000256" key="8">
    <source>
        <dbReference type="SAM" id="Phobius"/>
    </source>
</evidence>
<evidence type="ECO:0000256" key="7">
    <source>
        <dbReference type="RuleBase" id="RU000477"/>
    </source>
</evidence>
<reference evidence="9 10" key="1">
    <citation type="submission" date="2020-02" db="EMBL/GenBank/DDBJ databases">
        <title>Draft genome sequence of Lactococcus sp. Hs30E4-3.</title>
        <authorList>
            <person name="Noda S."/>
            <person name="Yuki M."/>
            <person name="Ohkuma M."/>
        </authorList>
    </citation>
    <scope>NUCLEOTIDE SEQUENCE [LARGE SCALE GENOMIC DNA]</scope>
    <source>
        <strain evidence="9 10">Hs30E4-3</strain>
    </source>
</reference>
<dbReference type="EMBL" id="BLLI01000064">
    <property type="protein sequence ID" value="GFH43202.1"/>
    <property type="molecule type" value="Genomic_DNA"/>
</dbReference>
<evidence type="ECO:0000256" key="3">
    <source>
        <dbReference type="ARBA" id="ARBA00022448"/>
    </source>
</evidence>
<dbReference type="PRINTS" id="PR00783">
    <property type="entry name" value="MINTRINSICP"/>
</dbReference>
<keyword evidence="6 8" id="KW-0472">Membrane</keyword>
<dbReference type="InterPro" id="IPR023271">
    <property type="entry name" value="Aquaporin-like"/>
</dbReference>
<feature type="transmembrane region" description="Helical" evidence="8">
    <location>
        <begin position="86"/>
        <end position="106"/>
    </location>
</feature>
<dbReference type="GO" id="GO:0015254">
    <property type="term" value="F:glycerol channel activity"/>
    <property type="evidence" value="ECO:0007669"/>
    <property type="project" value="TreeGrafter"/>
</dbReference>
<evidence type="ECO:0000256" key="6">
    <source>
        <dbReference type="ARBA" id="ARBA00023136"/>
    </source>
</evidence>
<evidence type="ECO:0000256" key="1">
    <source>
        <dbReference type="ARBA" id="ARBA00004141"/>
    </source>
</evidence>
<dbReference type="Pfam" id="PF00230">
    <property type="entry name" value="MIP"/>
    <property type="match status" value="1"/>
</dbReference>
<organism evidence="9 10">
    <name type="scientific">Pseudolactococcus hodotermopsidis</name>
    <dbReference type="NCBI Taxonomy" id="2709157"/>
    <lineage>
        <taxon>Bacteria</taxon>
        <taxon>Bacillati</taxon>
        <taxon>Bacillota</taxon>
        <taxon>Bacilli</taxon>
        <taxon>Lactobacillales</taxon>
        <taxon>Streptococcaceae</taxon>
        <taxon>Pseudolactococcus</taxon>
    </lineage>
</organism>
<dbReference type="InterPro" id="IPR022357">
    <property type="entry name" value="MIP_CS"/>
</dbReference>
<feature type="transmembrane region" description="Helical" evidence="8">
    <location>
        <begin position="37"/>
        <end position="56"/>
    </location>
</feature>
<dbReference type="PANTHER" id="PTHR43829:SF9">
    <property type="entry name" value="AQUAPORIN-9"/>
    <property type="match status" value="1"/>
</dbReference>
<dbReference type="GO" id="GO:0005886">
    <property type="term" value="C:plasma membrane"/>
    <property type="evidence" value="ECO:0007669"/>
    <property type="project" value="TreeGrafter"/>
</dbReference>
<comment type="similarity">
    <text evidence="2 7">Belongs to the MIP/aquaporin (TC 1.A.8) family.</text>
</comment>
<proteinExistence type="inferred from homology"/>
<accession>A0A6A0BCT7</accession>
<feature type="transmembrane region" description="Helical" evidence="8">
    <location>
        <begin position="134"/>
        <end position="152"/>
    </location>
</feature>
<evidence type="ECO:0000313" key="9">
    <source>
        <dbReference type="EMBL" id="GFH43202.1"/>
    </source>
</evidence>
<dbReference type="RefSeq" id="WP_172209640.1">
    <property type="nucleotide sequence ID" value="NZ_BLLI01000064.1"/>
</dbReference>
<dbReference type="PROSITE" id="PS00221">
    <property type="entry name" value="MIP"/>
    <property type="match status" value="1"/>
</dbReference>
<feature type="transmembrane region" description="Helical" evidence="8">
    <location>
        <begin position="164"/>
        <end position="185"/>
    </location>
</feature>
<dbReference type="AlphaFoldDB" id="A0A6A0BCT7"/>
<sequence>MQEYLGEFFGTLVLIVLGTSASAGMTLKKAYGQGSGWLFVSFAWGMAVTFGVYTAAAFGADGHLNPAVTLSLGLFSTFAKGKMLGYIIAQLLGAFFGATLIILQFYPHFLATKTVEEGNSVGIFATAPAIDNKYFNFLSEFITTFIFIFIMVNMGDFISGLKPLVVGFLIFSIGTGLGTTTGYALNPARDFMPRLAYTILPVPHKSDANWSYAWIPVIAPIAGACLAVALNGVLH</sequence>
<dbReference type="Gene3D" id="1.20.1080.10">
    <property type="entry name" value="Glycerol uptake facilitator protein"/>
    <property type="match status" value="1"/>
</dbReference>
<protein>
    <submittedName>
        <fullName evidence="9">Glycerol uptake facilitator protein</fullName>
    </submittedName>
</protein>
<feature type="transmembrane region" description="Helical" evidence="8">
    <location>
        <begin position="212"/>
        <end position="234"/>
    </location>
</feature>
<keyword evidence="5 8" id="KW-1133">Transmembrane helix</keyword>
<keyword evidence="3 7" id="KW-0813">Transport</keyword>
<dbReference type="PANTHER" id="PTHR43829">
    <property type="entry name" value="AQUAPORIN OR AQUAGLYCEROPORIN RELATED"/>
    <property type="match status" value="1"/>
</dbReference>
<dbReference type="InterPro" id="IPR000425">
    <property type="entry name" value="MIP"/>
</dbReference>
<keyword evidence="4 7" id="KW-0812">Transmembrane</keyword>
<feature type="transmembrane region" description="Helical" evidence="8">
    <location>
        <begin position="6"/>
        <end position="25"/>
    </location>
</feature>
<keyword evidence="10" id="KW-1185">Reference proteome</keyword>